<proteinExistence type="predicted"/>
<sequence>MRYKALGFRSLARHLAADDDFVPIRADLYQRSASRQPFSA</sequence>
<evidence type="ECO:0000313" key="1">
    <source>
        <dbReference type="EMBL" id="CAA9429604.1"/>
    </source>
</evidence>
<dbReference type="AlphaFoldDB" id="A0A6J4Q6Y5"/>
<dbReference type="EMBL" id="CADCUW010000378">
    <property type="protein sequence ID" value="CAA9429604.1"/>
    <property type="molecule type" value="Genomic_DNA"/>
</dbReference>
<protein>
    <submittedName>
        <fullName evidence="1">Uncharacterized protein</fullName>
    </submittedName>
</protein>
<name>A0A6J4Q6Y5_9ACTN</name>
<gene>
    <name evidence="1" type="ORF">AVDCRST_MAG01-01-2828</name>
</gene>
<organism evidence="1">
    <name type="scientific">uncultured Rubrobacteraceae bacterium</name>
    <dbReference type="NCBI Taxonomy" id="349277"/>
    <lineage>
        <taxon>Bacteria</taxon>
        <taxon>Bacillati</taxon>
        <taxon>Actinomycetota</taxon>
        <taxon>Rubrobacteria</taxon>
        <taxon>Rubrobacterales</taxon>
        <taxon>Rubrobacteraceae</taxon>
        <taxon>environmental samples</taxon>
    </lineage>
</organism>
<reference evidence="1" key="1">
    <citation type="submission" date="2020-02" db="EMBL/GenBank/DDBJ databases">
        <authorList>
            <person name="Meier V. D."/>
        </authorList>
    </citation>
    <scope>NUCLEOTIDE SEQUENCE</scope>
    <source>
        <strain evidence="1">AVDCRST_MAG01</strain>
    </source>
</reference>
<accession>A0A6J4Q6Y5</accession>